<evidence type="ECO:0000313" key="1">
    <source>
        <dbReference type="EMBL" id="KAL3385613.1"/>
    </source>
</evidence>
<sequence length="428" mass="46252">MSNASETTTKPTTIVMPVIIQVPAEQQQQSGQQQQQQQPAMQINQRMLRSPSHESVTTDLSLFSCSSVAGSDRVGGGGNKTVGSFKSYSDMHLSDRGTSPNPDSRLRVFSNRPADILENLWFEEETDLIRSFGALSTALGLQKSFSTSDLTQLPASPRDTLLSTNRPKCRLRSTVSSYDLDLSSCRGRMLLEQVRFDRASRSCSTWVAVGDVVSNSQLPSPYGGVSCALPSINNNASADRVELQQQQRHREPSAMPFTAADLIRSVNKKIRQNYIKRRLLTTYRALERLSQSEFNLDKLEVTVPASATGCARKRPESMDCGRKASGAASALGLPPKIGSNVGALTGIGGGGGGGREHEQALTVKDIERERGRQLSKYERNMLIFNWLHTLDDGSGGGNDDVGETAAVVSTVASCVQANANIATATTAH</sequence>
<proteinExistence type="predicted"/>
<organism evidence="1 2">
    <name type="scientific">Trichogramma kaykai</name>
    <dbReference type="NCBI Taxonomy" id="54128"/>
    <lineage>
        <taxon>Eukaryota</taxon>
        <taxon>Metazoa</taxon>
        <taxon>Ecdysozoa</taxon>
        <taxon>Arthropoda</taxon>
        <taxon>Hexapoda</taxon>
        <taxon>Insecta</taxon>
        <taxon>Pterygota</taxon>
        <taxon>Neoptera</taxon>
        <taxon>Endopterygota</taxon>
        <taxon>Hymenoptera</taxon>
        <taxon>Apocrita</taxon>
        <taxon>Proctotrupomorpha</taxon>
        <taxon>Chalcidoidea</taxon>
        <taxon>Trichogrammatidae</taxon>
        <taxon>Trichogramma</taxon>
    </lineage>
</organism>
<name>A0ABD2VYI9_9HYME</name>
<gene>
    <name evidence="1" type="ORF">TKK_018681</name>
</gene>
<dbReference type="EMBL" id="JBJJXI010000153">
    <property type="protein sequence ID" value="KAL3385613.1"/>
    <property type="molecule type" value="Genomic_DNA"/>
</dbReference>
<dbReference type="AlphaFoldDB" id="A0ABD2VYI9"/>
<accession>A0ABD2VYI9</accession>
<evidence type="ECO:0000313" key="2">
    <source>
        <dbReference type="Proteomes" id="UP001627154"/>
    </source>
</evidence>
<dbReference type="Proteomes" id="UP001627154">
    <property type="component" value="Unassembled WGS sequence"/>
</dbReference>
<protein>
    <recommendedName>
        <fullName evidence="3">SERTA domain-containing protein</fullName>
    </recommendedName>
</protein>
<keyword evidence="2" id="KW-1185">Reference proteome</keyword>
<comment type="caution">
    <text evidence="1">The sequence shown here is derived from an EMBL/GenBank/DDBJ whole genome shotgun (WGS) entry which is preliminary data.</text>
</comment>
<evidence type="ECO:0008006" key="3">
    <source>
        <dbReference type="Google" id="ProtNLM"/>
    </source>
</evidence>
<reference evidence="1 2" key="1">
    <citation type="journal article" date="2024" name="bioRxiv">
        <title>A reference genome for Trichogramma kaykai: A tiny desert-dwelling parasitoid wasp with competing sex-ratio distorters.</title>
        <authorList>
            <person name="Culotta J."/>
            <person name="Lindsey A.R."/>
        </authorList>
    </citation>
    <scope>NUCLEOTIDE SEQUENCE [LARGE SCALE GENOMIC DNA]</scope>
    <source>
        <strain evidence="1 2">KSX58</strain>
    </source>
</reference>